<dbReference type="OrthoDB" id="5567005at2"/>
<gene>
    <name evidence="2" type="ORF">DFR31_0613</name>
</gene>
<dbReference type="Proteomes" id="UP000275461">
    <property type="component" value="Unassembled WGS sequence"/>
</dbReference>
<evidence type="ECO:0000313" key="2">
    <source>
        <dbReference type="EMBL" id="RLK50707.1"/>
    </source>
</evidence>
<dbReference type="RefSeq" id="WP_121441173.1">
    <property type="nucleotide sequence ID" value="NZ_RCDA01000001.1"/>
</dbReference>
<dbReference type="GO" id="GO:0035438">
    <property type="term" value="F:cyclic-di-GMP binding"/>
    <property type="evidence" value="ECO:0007669"/>
    <property type="project" value="InterPro"/>
</dbReference>
<evidence type="ECO:0000313" key="3">
    <source>
        <dbReference type="Proteomes" id="UP000275461"/>
    </source>
</evidence>
<name>A0A498C6L7_9GAMM</name>
<dbReference type="Pfam" id="PF07238">
    <property type="entry name" value="PilZ"/>
    <property type="match status" value="1"/>
</dbReference>
<comment type="caution">
    <text evidence="2">The sequence shown here is derived from an EMBL/GenBank/DDBJ whole genome shotgun (WGS) entry which is preliminary data.</text>
</comment>
<dbReference type="Gene3D" id="2.40.10.220">
    <property type="entry name" value="predicted glycosyltransferase like domains"/>
    <property type="match status" value="1"/>
</dbReference>
<keyword evidence="3" id="KW-1185">Reference proteome</keyword>
<dbReference type="AlphaFoldDB" id="A0A498C6L7"/>
<accession>A0A498C6L7</accession>
<sequence>MNRPEQRGQERRQYFRIEDTLAISWVTVPEGRVQAVMEQLRREEDQGIEADEAFAALSRRAEKLRRVQEPELRALFELLEQRLEMLADRVLHWDRRHSRADLQQVNLSAGGVAFQTVQPVLVGENIVVKLGLLEMGRTVFAGGKVVRCHEDSPGQWGVAVAFHHINEEDQQKLLQYTLHKQSQQIKAMHDQGPR</sequence>
<dbReference type="EMBL" id="RCDA01000001">
    <property type="protein sequence ID" value="RLK50707.1"/>
    <property type="molecule type" value="Genomic_DNA"/>
</dbReference>
<proteinExistence type="predicted"/>
<reference evidence="2 3" key="1">
    <citation type="submission" date="2018-10" db="EMBL/GenBank/DDBJ databases">
        <title>Genomic Encyclopedia of Type Strains, Phase IV (KMG-IV): sequencing the most valuable type-strain genomes for metagenomic binning, comparative biology and taxonomic classification.</title>
        <authorList>
            <person name="Goeker M."/>
        </authorList>
    </citation>
    <scope>NUCLEOTIDE SEQUENCE [LARGE SCALE GENOMIC DNA]</scope>
    <source>
        <strain evidence="2 3">DSM 12769</strain>
    </source>
</reference>
<feature type="domain" description="PilZ" evidence="1">
    <location>
        <begin position="103"/>
        <end position="177"/>
    </location>
</feature>
<evidence type="ECO:0000259" key="1">
    <source>
        <dbReference type="Pfam" id="PF07238"/>
    </source>
</evidence>
<organism evidence="2 3">
    <name type="scientific">Alkalispirillum mobile</name>
    <dbReference type="NCBI Taxonomy" id="85925"/>
    <lineage>
        <taxon>Bacteria</taxon>
        <taxon>Pseudomonadati</taxon>
        <taxon>Pseudomonadota</taxon>
        <taxon>Gammaproteobacteria</taxon>
        <taxon>Chromatiales</taxon>
        <taxon>Ectothiorhodospiraceae</taxon>
        <taxon>Alkalispirillum</taxon>
    </lineage>
</organism>
<protein>
    <submittedName>
        <fullName evidence="2">PilZ domain-containing protein</fullName>
    </submittedName>
</protein>
<dbReference type="InterPro" id="IPR009875">
    <property type="entry name" value="PilZ_domain"/>
</dbReference>